<evidence type="ECO:0000256" key="11">
    <source>
        <dbReference type="ARBA" id="ARBA00039893"/>
    </source>
</evidence>
<proteinExistence type="predicted"/>
<protein>
    <recommendedName>
        <fullName evidence="11">Forkhead box protein O</fullName>
    </recommendedName>
</protein>
<evidence type="ECO:0000256" key="5">
    <source>
        <dbReference type="ARBA" id="ARBA00022553"/>
    </source>
</evidence>
<feature type="compositionally biased region" description="Low complexity" evidence="13">
    <location>
        <begin position="108"/>
        <end position="119"/>
    </location>
</feature>
<keyword evidence="16" id="KW-1185">Reference proteome</keyword>
<evidence type="ECO:0000256" key="1">
    <source>
        <dbReference type="ARBA" id="ARBA00004123"/>
    </source>
</evidence>
<dbReference type="WBParaSite" id="PTRK_0000872800.1">
    <property type="protein sequence ID" value="PTRK_0000872800.1"/>
    <property type="gene ID" value="PTRK_0000872800"/>
</dbReference>
<organism evidence="15">
    <name type="scientific">Parastrongyloides trichosuri</name>
    <name type="common">Possum-specific nematode worm</name>
    <dbReference type="NCBI Taxonomy" id="131310"/>
    <lineage>
        <taxon>Eukaryota</taxon>
        <taxon>Metazoa</taxon>
        <taxon>Ecdysozoa</taxon>
        <taxon>Nematoda</taxon>
        <taxon>Chromadorea</taxon>
        <taxon>Rhabditida</taxon>
        <taxon>Tylenchina</taxon>
        <taxon>Panagrolaimomorpha</taxon>
        <taxon>Strongyloidoidea</taxon>
        <taxon>Strongyloididae</taxon>
        <taxon>Parastrongyloides</taxon>
    </lineage>
</organism>
<dbReference type="GO" id="GO:0005634">
    <property type="term" value="C:nucleus"/>
    <property type="evidence" value="ECO:0007669"/>
    <property type="project" value="UniProtKB-SubCell"/>
</dbReference>
<keyword evidence="8 12" id="KW-0238">DNA-binding</keyword>
<feature type="region of interest" description="Disordered" evidence="13">
    <location>
        <begin position="108"/>
        <end position="144"/>
    </location>
</feature>
<keyword evidence="10 12" id="KW-0539">Nucleus</keyword>
<evidence type="ECO:0000313" key="16">
    <source>
        <dbReference type="Proteomes" id="UP000038045"/>
    </source>
</evidence>
<evidence type="ECO:0000256" key="6">
    <source>
        <dbReference type="ARBA" id="ARBA00022604"/>
    </source>
</evidence>
<dbReference type="InterPro" id="IPR036388">
    <property type="entry name" value="WH-like_DNA-bd_sf"/>
</dbReference>
<evidence type="ECO:0000259" key="14">
    <source>
        <dbReference type="PROSITE" id="PS50039"/>
    </source>
</evidence>
<evidence type="ECO:0000256" key="8">
    <source>
        <dbReference type="ARBA" id="ARBA00023125"/>
    </source>
</evidence>
<reference evidence="17" key="2">
    <citation type="submission" date="2017-02" db="UniProtKB">
        <authorList>
            <consortium name="WormBaseParasite"/>
        </authorList>
    </citation>
    <scope>IDENTIFICATION</scope>
</reference>
<evidence type="ECO:0000256" key="13">
    <source>
        <dbReference type="SAM" id="MobiDB-lite"/>
    </source>
</evidence>
<dbReference type="GO" id="GO:0000981">
    <property type="term" value="F:DNA-binding transcription factor activity, RNA polymerase II-specific"/>
    <property type="evidence" value="ECO:0007669"/>
    <property type="project" value="TreeGrafter"/>
</dbReference>
<evidence type="ECO:0000256" key="2">
    <source>
        <dbReference type="ARBA" id="ARBA00004496"/>
    </source>
</evidence>
<dbReference type="InterPro" id="IPR036390">
    <property type="entry name" value="WH_DNA-bd_sf"/>
</dbReference>
<accession>E2G4E6</accession>
<reference evidence="15" key="1">
    <citation type="submission" date="2010-05" db="EMBL/GenBank/DDBJ databases">
        <title>The structure and function of a daf-16 (splice variant b) ortholog of Parastrongyloides trichosuri.</title>
        <authorList>
            <person name="Stasiuk S.J."/>
            <person name="Grant W.N."/>
        </authorList>
    </citation>
    <scope>NUCLEOTIDE SEQUENCE</scope>
    <source>
        <strain evidence="15">KNP</strain>
    </source>
</reference>
<comment type="subcellular location">
    <subcellularLocation>
        <location evidence="2">Cytoplasm</location>
    </subcellularLocation>
    <subcellularLocation>
        <location evidence="1 12">Nucleus</location>
    </subcellularLocation>
</comment>
<keyword evidence="3" id="KW-0217">Developmental protein</keyword>
<dbReference type="PROSITE" id="PS50039">
    <property type="entry name" value="FORK_HEAD_3"/>
    <property type="match status" value="1"/>
</dbReference>
<dbReference type="GO" id="GO:0005737">
    <property type="term" value="C:cytoplasm"/>
    <property type="evidence" value="ECO:0007669"/>
    <property type="project" value="UniProtKB-SubCell"/>
</dbReference>
<feature type="region of interest" description="Disordered" evidence="13">
    <location>
        <begin position="220"/>
        <end position="259"/>
    </location>
</feature>
<evidence type="ECO:0000256" key="12">
    <source>
        <dbReference type="PROSITE-ProRule" id="PRU00089"/>
    </source>
</evidence>
<dbReference type="Gene3D" id="1.10.10.10">
    <property type="entry name" value="Winged helix-like DNA-binding domain superfamily/Winged helix DNA-binding domain"/>
    <property type="match status" value="1"/>
</dbReference>
<evidence type="ECO:0000256" key="3">
    <source>
        <dbReference type="ARBA" id="ARBA00022473"/>
    </source>
</evidence>
<dbReference type="PROSITE" id="PS00658">
    <property type="entry name" value="FORK_HEAD_2"/>
    <property type="match status" value="1"/>
</dbReference>
<sequence>MNGSLLSDDFQLEPELRGRCYTWPMPHVISPINEMDPEMDDCPSSITSSVTYLHHQAPDTPMTGFNVSGEMISNYGSNHSITTTNSLHNGSSNSIDNMSNNLNISFDQQQSQQSIPDHQIPMKKKRIRKRNPDAVSQKKPNPWGEESYSDLIAKALENAPEKRMKLNEIYQWFSENIPYFNDRSSQEEAAGWKNSIRHNLSLHNRFMRIQNEGAGKSSWWVINPDAKNGRSQRRQRDRSNTIDTTKSSIDKKRRGAKKKVDHMNVIGLRTSVQSGLNNSLYGSTTSSLAHDSFNQDQDDLMGGNTFDSFSSFRQRTESNLSVQGNVNGVSPTLDAFEDYDPYPCYDMSTTNNGSQVGEILDRTNQMQLGDGGMDPNGYRMNMGTGMINNPMKTIKEIMKPGDMPPQPPSYHELNNVRNGGSLQQQSPLLRTQLTTQMDKGSPASLQPNGNNPMSPNGGYYNPQQYNGQLLHQQMWLSSPMAQPPPAHMQGHIMQHNNMNQLQQHQMHQMNQMQSNNMLSCGAQSNNELPQDLQNLNMHETTQMTEMDFESIMRHEISISNAPINFDL</sequence>
<keyword evidence="5" id="KW-0597">Phosphoprotein</keyword>
<evidence type="ECO:0000313" key="15">
    <source>
        <dbReference type="EMBL" id="ADN44513.1"/>
    </source>
</evidence>
<dbReference type="PANTHER" id="PTHR45767:SF2">
    <property type="entry name" value="FORKHEAD BOX PROTEIN O"/>
    <property type="match status" value="1"/>
</dbReference>
<dbReference type="PANTHER" id="PTHR45767">
    <property type="entry name" value="FORKHEAD BOX PROTEIN O"/>
    <property type="match status" value="1"/>
</dbReference>
<feature type="region of interest" description="Disordered" evidence="13">
    <location>
        <begin position="400"/>
        <end position="422"/>
    </location>
</feature>
<keyword evidence="7" id="KW-0805">Transcription regulation</keyword>
<name>E2G4E6_PARTI</name>
<dbReference type="InterPro" id="IPR001766">
    <property type="entry name" value="Fork_head_dom"/>
</dbReference>
<dbReference type="AlphaFoldDB" id="E2G4E6"/>
<evidence type="ECO:0000256" key="9">
    <source>
        <dbReference type="ARBA" id="ARBA00023163"/>
    </source>
</evidence>
<dbReference type="CDD" id="cd20032">
    <property type="entry name" value="FH_FOXO"/>
    <property type="match status" value="1"/>
</dbReference>
<dbReference type="PRINTS" id="PR00053">
    <property type="entry name" value="FORKHEAD"/>
</dbReference>
<evidence type="ECO:0000313" key="17">
    <source>
        <dbReference type="WBParaSite" id="PTRK_0000872800.1"/>
    </source>
</evidence>
<dbReference type="STRING" id="131310.E2G4E6"/>
<keyword evidence="9" id="KW-0804">Transcription</keyword>
<dbReference type="GO" id="GO:0000978">
    <property type="term" value="F:RNA polymerase II cis-regulatory region sequence-specific DNA binding"/>
    <property type="evidence" value="ECO:0007669"/>
    <property type="project" value="TreeGrafter"/>
</dbReference>
<dbReference type="EMBL" id="HM234093">
    <property type="protein sequence ID" value="ADN44513.1"/>
    <property type="molecule type" value="Genomic_DNA"/>
</dbReference>
<dbReference type="SMART" id="SM00339">
    <property type="entry name" value="FH"/>
    <property type="match status" value="1"/>
</dbReference>
<evidence type="ECO:0000256" key="7">
    <source>
        <dbReference type="ARBA" id="ARBA00023015"/>
    </source>
</evidence>
<feature type="domain" description="Fork-head" evidence="14">
    <location>
        <begin position="143"/>
        <end position="236"/>
    </location>
</feature>
<evidence type="ECO:0000256" key="4">
    <source>
        <dbReference type="ARBA" id="ARBA00022490"/>
    </source>
</evidence>
<dbReference type="Proteomes" id="UP000038045">
    <property type="component" value="Unplaced"/>
</dbReference>
<feature type="DNA-binding region" description="Fork-head" evidence="12">
    <location>
        <begin position="143"/>
        <end position="236"/>
    </location>
</feature>
<keyword evidence="6" id="KW-0341">Growth regulation</keyword>
<dbReference type="InterPro" id="IPR030456">
    <property type="entry name" value="TF_fork_head_CS_2"/>
</dbReference>
<dbReference type="SUPFAM" id="SSF46785">
    <property type="entry name" value="Winged helix' DNA-binding domain"/>
    <property type="match status" value="1"/>
</dbReference>
<keyword evidence="4" id="KW-0963">Cytoplasm</keyword>
<evidence type="ECO:0000256" key="10">
    <source>
        <dbReference type="ARBA" id="ARBA00023242"/>
    </source>
</evidence>
<dbReference type="Pfam" id="PF00250">
    <property type="entry name" value="Forkhead"/>
    <property type="match status" value="1"/>
</dbReference>